<keyword evidence="18" id="KW-1185">Reference proteome</keyword>
<dbReference type="PANTHER" id="PTHR46877:SF14">
    <property type="entry name" value="RECEPTOR PROTEIN-TYROSINE KINASE"/>
    <property type="match status" value="1"/>
</dbReference>
<dbReference type="InterPro" id="IPR050449">
    <property type="entry name" value="Ephrin_rcpt_TKs"/>
</dbReference>
<dbReference type="FunFam" id="1.10.510.10:FF:000268">
    <property type="entry name" value="Receptor protein-tyrosine kinase"/>
    <property type="match status" value="1"/>
</dbReference>
<keyword evidence="6" id="KW-0812">Transmembrane</keyword>
<keyword evidence="10" id="KW-0418">Kinase</keyword>
<evidence type="ECO:0000256" key="9">
    <source>
        <dbReference type="ARBA" id="ARBA00022741"/>
    </source>
</evidence>
<dbReference type="InterPro" id="IPR054590">
    <property type="entry name" value="EPH_SAM"/>
</dbReference>
<dbReference type="EnsemblMetazoa" id="PPA25329.1">
    <property type="protein sequence ID" value="PPA25329.1"/>
    <property type="gene ID" value="WBGene00114883"/>
</dbReference>
<dbReference type="GO" id="GO:0005003">
    <property type="term" value="F:ephrin receptor activity"/>
    <property type="evidence" value="ECO:0007669"/>
    <property type="project" value="EnsemblMetazoa"/>
</dbReference>
<dbReference type="AlphaFoldDB" id="A0A2A6CJ41"/>
<dbReference type="Pfam" id="PF00041">
    <property type="entry name" value="fn3"/>
    <property type="match status" value="1"/>
</dbReference>
<evidence type="ECO:0000256" key="8">
    <source>
        <dbReference type="ARBA" id="ARBA00022737"/>
    </source>
</evidence>
<evidence type="ECO:0000256" key="13">
    <source>
        <dbReference type="ARBA" id="ARBA00023136"/>
    </source>
</evidence>
<dbReference type="SUPFAM" id="SSF49785">
    <property type="entry name" value="Galactose-binding domain-like"/>
    <property type="match status" value="1"/>
</dbReference>
<evidence type="ECO:0000256" key="12">
    <source>
        <dbReference type="ARBA" id="ARBA00022989"/>
    </source>
</evidence>
<dbReference type="GO" id="GO:0005524">
    <property type="term" value="F:ATP binding"/>
    <property type="evidence" value="ECO:0007669"/>
    <property type="project" value="UniProtKB-KW"/>
</dbReference>
<keyword evidence="13" id="KW-0472">Membrane</keyword>
<dbReference type="GO" id="GO:1902667">
    <property type="term" value="P:regulation of axon guidance"/>
    <property type="evidence" value="ECO:0007669"/>
    <property type="project" value="EnsemblMetazoa"/>
</dbReference>
<dbReference type="Gene3D" id="2.60.120.260">
    <property type="entry name" value="Galactose-binding domain-like"/>
    <property type="match status" value="1"/>
</dbReference>
<dbReference type="InterPro" id="IPR013783">
    <property type="entry name" value="Ig-like_fold"/>
</dbReference>
<accession>A0A8R1UHR5</accession>
<dbReference type="GO" id="GO:0010172">
    <property type="term" value="P:embryonic body morphogenesis"/>
    <property type="evidence" value="ECO:0007669"/>
    <property type="project" value="EnsemblMetazoa"/>
</dbReference>
<dbReference type="InterPro" id="IPR020635">
    <property type="entry name" value="Tyr_kinase_cat_dom"/>
</dbReference>
<keyword evidence="11" id="KW-0067">ATP-binding</keyword>
<dbReference type="GO" id="GO:0004714">
    <property type="term" value="F:transmembrane receptor protein tyrosine kinase activity"/>
    <property type="evidence" value="ECO:0000318"/>
    <property type="project" value="GO_Central"/>
</dbReference>
<keyword evidence="15" id="KW-0675">Receptor</keyword>
<dbReference type="SMART" id="SM00615">
    <property type="entry name" value="EPH_lbd"/>
    <property type="match status" value="1"/>
</dbReference>
<dbReference type="PROSITE" id="PS51550">
    <property type="entry name" value="EPH_LBD"/>
    <property type="match status" value="1"/>
</dbReference>
<dbReference type="InterPro" id="IPR001245">
    <property type="entry name" value="Ser-Thr/Tyr_kinase_cat_dom"/>
</dbReference>
<dbReference type="CDD" id="cd00063">
    <property type="entry name" value="FN3"/>
    <property type="match status" value="1"/>
</dbReference>
<dbReference type="Gene3D" id="2.60.40.1770">
    <property type="entry name" value="ephrin a2 ectodomain"/>
    <property type="match status" value="1"/>
</dbReference>
<dbReference type="InterPro" id="IPR011009">
    <property type="entry name" value="Kinase-like_dom_sf"/>
</dbReference>
<dbReference type="GO" id="GO:0009792">
    <property type="term" value="P:embryo development ending in birth or egg hatching"/>
    <property type="evidence" value="ECO:0007669"/>
    <property type="project" value="EnsemblMetazoa"/>
</dbReference>
<dbReference type="SUPFAM" id="SSF49265">
    <property type="entry name" value="Fibronectin type III"/>
    <property type="match status" value="1"/>
</dbReference>
<dbReference type="InterPro" id="IPR000719">
    <property type="entry name" value="Prot_kinase_dom"/>
</dbReference>
<name>A0A2A6CJ41_PRIPA</name>
<dbReference type="PROSITE" id="PS50011">
    <property type="entry name" value="PROTEIN_KINASE_DOM"/>
    <property type="match status" value="1"/>
</dbReference>
<dbReference type="GO" id="GO:0030424">
    <property type="term" value="C:axon"/>
    <property type="evidence" value="ECO:0007669"/>
    <property type="project" value="EnsemblMetazoa"/>
</dbReference>
<dbReference type="PROSITE" id="PS50853">
    <property type="entry name" value="FN3"/>
    <property type="match status" value="1"/>
</dbReference>
<dbReference type="PRINTS" id="PR00109">
    <property type="entry name" value="TYRKINASE"/>
</dbReference>
<dbReference type="SUPFAM" id="SSF56112">
    <property type="entry name" value="Protein kinase-like (PK-like)"/>
    <property type="match status" value="1"/>
</dbReference>
<dbReference type="InterPro" id="IPR027936">
    <property type="entry name" value="Eph_TM"/>
</dbReference>
<dbReference type="Gene3D" id="3.30.200.20">
    <property type="entry name" value="Phosphorylase Kinase, domain 1"/>
    <property type="match status" value="1"/>
</dbReference>
<evidence type="ECO:0000256" key="10">
    <source>
        <dbReference type="ARBA" id="ARBA00022777"/>
    </source>
</evidence>
<dbReference type="InterPro" id="IPR036116">
    <property type="entry name" value="FN3_sf"/>
</dbReference>
<evidence type="ECO:0000256" key="3">
    <source>
        <dbReference type="ARBA" id="ARBA00022475"/>
    </source>
</evidence>
<dbReference type="GO" id="GO:0005886">
    <property type="term" value="C:plasma membrane"/>
    <property type="evidence" value="ECO:0000318"/>
    <property type="project" value="GO_Central"/>
</dbReference>
<dbReference type="Gene3D" id="2.60.40.10">
    <property type="entry name" value="Immunoglobulins"/>
    <property type="match status" value="2"/>
</dbReference>
<evidence type="ECO:0000256" key="1">
    <source>
        <dbReference type="ARBA" id="ARBA00004251"/>
    </source>
</evidence>
<dbReference type="EC" id="2.7.10.1" evidence="2"/>
<keyword evidence="8" id="KW-0677">Repeat</keyword>
<sequence>MGLLSPYPHFIRLLLLSFIFITVQSTKVVLLNTSTTINELQWPIYPDSSDGWTEETVSNGGSNLRTFVTCNLDSDSPRSWLFLPRIDRKNTNGSMRIQMGVKYSLRKCELTNPERKENCKQSIEVWYRRYRGERGWDETVDTKKFHEDDWTLRTILHPVGRSDENEMTVSDATVEYTWDGEDEGLYLAFLDTGSCSSLMNIEVSYNVCAETISSLTHWNETAPHAEILSYISVYGICVENSEPEVIGKLPRAMCKSDGSWDVIDGCLCKAGFKHEDGLCKKCPFNQYSEMRNSPNCVSCPLRSNSNAQRTKCDCESGYYRLEDMNNVTCYAPPSKVQNLRGKSHGQKKIELEWDKPIDNGGLTKIEYEVKCVSCPKGIIMTVKERKATITGLEPNTEYVFRVTGCNQISTRHSLPVEWEEISVETDDLLSHRVEGIRRMNDIVETGDVFNLDLQWDPIIPIKNTATYQIEQVTESTGQKIYLTASTNSIQIPSLRKGVHYSFRVRSDSNGLGRWSQPFNYPSREETMGKGEMTRDWKGLDGIPLWVLLILIVMIVIAFLFIICFVRRSRSQNRKQMSDLDVLDTYKQVNAPLIPYGDVPTPKSASSHGAFSYGIPTNNRYKPYVDPLAYEDPNQALTEFACVIPPEAIRVTAVIGGGEFGDVCRASLNIVMLRRMDVQLASNTFDKEIETVACKTLKAGSSTKAMQDFLLEASIMGQFAHRNVVTLIGVVTKSEPVMIVAEFMENGSLDQFLRSRDARGDTMNMGTMIGMMNGIASGMKYLTEKGFVHRDLAARNVLVDEKLTCKISDFGLSRGVDKCVDQEYTTNGGKIPVRWTAPEAITHRKFTAASDVWSFGIVMWEVCSFGERPYWEWTNQKVISEIMAGYRLPAPMETPLALHRIMLRCWQLERHDRPTFSQLQSTLERLRTHPELVYLNENSGDNATNSSGDGRVNSMVNVSNPYGSVSVISPSPFIPSPPSSAPPIAPSLDEFLRSLRLGHCLDRLVHAGITRCDTLARMNHLEMLACGLISEEYQRIRDALSHLGMGPSSFHHHPSTCDRPPPPMRRGYTDTVATMPSMNGGRQREENGFFV</sequence>
<dbReference type="Pfam" id="PF14575">
    <property type="entry name" value="EphA2_TM"/>
    <property type="match status" value="1"/>
</dbReference>
<dbReference type="GO" id="GO:0016331">
    <property type="term" value="P:morphogenesis of embryonic epithelium"/>
    <property type="evidence" value="ECO:0007669"/>
    <property type="project" value="EnsemblMetazoa"/>
</dbReference>
<evidence type="ECO:0000313" key="18">
    <source>
        <dbReference type="Proteomes" id="UP000005239"/>
    </source>
</evidence>
<proteinExistence type="predicted"/>
<dbReference type="Gene3D" id="1.10.510.10">
    <property type="entry name" value="Transferase(Phosphotransferase) domain 1"/>
    <property type="match status" value="1"/>
</dbReference>
<dbReference type="Pfam" id="PF07714">
    <property type="entry name" value="PK_Tyr_Ser-Thr"/>
    <property type="match status" value="1"/>
</dbReference>
<dbReference type="Gene3D" id="2.10.50.10">
    <property type="entry name" value="Tumor Necrosis Factor Receptor, subunit A, domain 2"/>
    <property type="match status" value="1"/>
</dbReference>
<dbReference type="GO" id="GO:0019904">
    <property type="term" value="F:protein domain specific binding"/>
    <property type="evidence" value="ECO:0007669"/>
    <property type="project" value="EnsemblMetazoa"/>
</dbReference>
<dbReference type="GO" id="GO:0007411">
    <property type="term" value="P:axon guidance"/>
    <property type="evidence" value="ECO:0007669"/>
    <property type="project" value="EnsemblMetazoa"/>
</dbReference>
<evidence type="ECO:0000256" key="5">
    <source>
        <dbReference type="ARBA" id="ARBA00022679"/>
    </source>
</evidence>
<dbReference type="InterPro" id="IPR001090">
    <property type="entry name" value="Ephrin_rcpt_lig-bd_dom"/>
</dbReference>
<evidence type="ECO:0000256" key="16">
    <source>
        <dbReference type="ARBA" id="ARBA00023180"/>
    </source>
</evidence>
<keyword evidence="12" id="KW-1133">Transmembrane helix</keyword>
<dbReference type="InterPro" id="IPR008979">
    <property type="entry name" value="Galactose-bd-like_sf"/>
</dbReference>
<dbReference type="PROSITE" id="PS00109">
    <property type="entry name" value="PROTEIN_KINASE_TYR"/>
    <property type="match status" value="1"/>
</dbReference>
<reference evidence="18" key="1">
    <citation type="journal article" date="2008" name="Nat. Genet.">
        <title>The Pristionchus pacificus genome provides a unique perspective on nematode lifestyle and parasitism.</title>
        <authorList>
            <person name="Dieterich C."/>
            <person name="Clifton S.W."/>
            <person name="Schuster L.N."/>
            <person name="Chinwalla A."/>
            <person name="Delehaunty K."/>
            <person name="Dinkelacker I."/>
            <person name="Fulton L."/>
            <person name="Fulton R."/>
            <person name="Godfrey J."/>
            <person name="Minx P."/>
            <person name="Mitreva M."/>
            <person name="Roeseler W."/>
            <person name="Tian H."/>
            <person name="Witte H."/>
            <person name="Yang S.P."/>
            <person name="Wilson R.K."/>
            <person name="Sommer R.J."/>
        </authorList>
    </citation>
    <scope>NUCLEOTIDE SEQUENCE [LARGE SCALE GENOMIC DNA]</scope>
    <source>
        <strain evidence="18">PS312</strain>
    </source>
</reference>
<evidence type="ECO:0000256" key="14">
    <source>
        <dbReference type="ARBA" id="ARBA00023137"/>
    </source>
</evidence>
<organism evidence="17 18">
    <name type="scientific">Pristionchus pacificus</name>
    <name type="common">Parasitic nematode worm</name>
    <dbReference type="NCBI Taxonomy" id="54126"/>
    <lineage>
        <taxon>Eukaryota</taxon>
        <taxon>Metazoa</taxon>
        <taxon>Ecdysozoa</taxon>
        <taxon>Nematoda</taxon>
        <taxon>Chromadorea</taxon>
        <taxon>Rhabditida</taxon>
        <taxon>Rhabditina</taxon>
        <taxon>Diplogasteromorpha</taxon>
        <taxon>Diplogasteroidea</taxon>
        <taxon>Neodiplogasteridae</taxon>
        <taxon>Pristionchus</taxon>
    </lineage>
</organism>
<dbReference type="Pfam" id="PF25599">
    <property type="entry name" value="Ephrin_CRD"/>
    <property type="match status" value="1"/>
</dbReference>
<dbReference type="GO" id="GO:0001556">
    <property type="term" value="P:oocyte maturation"/>
    <property type="evidence" value="ECO:0007669"/>
    <property type="project" value="EnsemblMetazoa"/>
</dbReference>
<keyword evidence="9" id="KW-0547">Nucleotide-binding</keyword>
<dbReference type="InterPro" id="IPR009030">
    <property type="entry name" value="Growth_fac_rcpt_cys_sf"/>
</dbReference>
<dbReference type="SMART" id="SM00060">
    <property type="entry name" value="FN3"/>
    <property type="match status" value="2"/>
</dbReference>
<keyword evidence="16" id="KW-0325">Glycoprotein</keyword>
<evidence type="ECO:0000256" key="6">
    <source>
        <dbReference type="ARBA" id="ARBA00022692"/>
    </source>
</evidence>
<dbReference type="SUPFAM" id="SSF57184">
    <property type="entry name" value="Growth factor receptor domain"/>
    <property type="match status" value="1"/>
</dbReference>
<evidence type="ECO:0000256" key="11">
    <source>
        <dbReference type="ARBA" id="ARBA00022840"/>
    </source>
</evidence>
<reference evidence="17" key="2">
    <citation type="submission" date="2022-06" db="UniProtKB">
        <authorList>
            <consortium name="EnsemblMetazoa"/>
        </authorList>
    </citation>
    <scope>IDENTIFICATION</scope>
    <source>
        <strain evidence="17">PS312</strain>
    </source>
</reference>
<dbReference type="Proteomes" id="UP000005239">
    <property type="component" value="Unassembled WGS sequence"/>
</dbReference>
<dbReference type="PIRSF" id="PIRSF000666">
    <property type="entry name" value="TyrPK_ephrin_receptor"/>
    <property type="match status" value="1"/>
</dbReference>
<dbReference type="PANTHER" id="PTHR46877">
    <property type="entry name" value="EPH RECEPTOR A5"/>
    <property type="match status" value="1"/>
</dbReference>
<comment type="subcellular location">
    <subcellularLocation>
        <location evidence="1">Cell membrane</location>
        <topology evidence="1">Single-pass type I membrane protein</topology>
    </subcellularLocation>
</comment>
<keyword evidence="7" id="KW-0732">Signal</keyword>
<evidence type="ECO:0000256" key="4">
    <source>
        <dbReference type="ARBA" id="ARBA00022553"/>
    </source>
</evidence>
<dbReference type="InterPro" id="IPR008266">
    <property type="entry name" value="Tyr_kinase_AS"/>
</dbReference>
<keyword evidence="5" id="KW-0808">Transferase</keyword>
<dbReference type="InterPro" id="IPR003961">
    <property type="entry name" value="FN3_dom"/>
</dbReference>
<keyword evidence="4" id="KW-0597">Phosphoprotein</keyword>
<dbReference type="GO" id="GO:0007169">
    <property type="term" value="P:cell surface receptor protein tyrosine kinase signaling pathway"/>
    <property type="evidence" value="ECO:0000318"/>
    <property type="project" value="GO_Central"/>
</dbReference>
<dbReference type="GO" id="GO:0043235">
    <property type="term" value="C:receptor complex"/>
    <property type="evidence" value="ECO:0000318"/>
    <property type="project" value="GO_Central"/>
</dbReference>
<keyword evidence="3" id="KW-1003">Cell membrane</keyword>
<gene>
    <name evidence="17" type="primary">WBGene00114883</name>
</gene>
<evidence type="ECO:0000256" key="2">
    <source>
        <dbReference type="ARBA" id="ARBA00011902"/>
    </source>
</evidence>
<dbReference type="Pfam" id="PF01404">
    <property type="entry name" value="Ephrin_lbd"/>
    <property type="match status" value="1"/>
</dbReference>
<dbReference type="Pfam" id="PF22993">
    <property type="entry name" value="SAM_EPH"/>
    <property type="match status" value="1"/>
</dbReference>
<accession>A0A2A6CJ41</accession>
<dbReference type="FunFam" id="3.30.200.20:FF:000802">
    <property type="entry name" value="Ephrin receptor 1"/>
    <property type="match status" value="1"/>
</dbReference>
<evidence type="ECO:0000313" key="17">
    <source>
        <dbReference type="EnsemblMetazoa" id="PPA25329.1"/>
    </source>
</evidence>
<evidence type="ECO:0000256" key="7">
    <source>
        <dbReference type="ARBA" id="ARBA00022729"/>
    </source>
</evidence>
<dbReference type="InterPro" id="IPR016257">
    <property type="entry name" value="Tyr_kinase_ephrin_rcpt"/>
</dbReference>
<protein>
    <recommendedName>
        <fullName evidence="2">receptor protein-tyrosine kinase</fullName>
        <ecNumber evidence="2">2.7.10.1</ecNumber>
    </recommendedName>
</protein>
<evidence type="ECO:0000256" key="15">
    <source>
        <dbReference type="ARBA" id="ARBA00023170"/>
    </source>
</evidence>
<dbReference type="SMART" id="SM00219">
    <property type="entry name" value="TyrKc"/>
    <property type="match status" value="1"/>
</dbReference>
<keyword evidence="14" id="KW-0829">Tyrosine-protein kinase</keyword>